<dbReference type="AlphaFoldDB" id="A0A2T7PEA9"/>
<dbReference type="InterPro" id="IPR051073">
    <property type="entry name" value="ZNRF3_Arkadia_E3_ligases"/>
</dbReference>
<feature type="transmembrane region" description="Helical" evidence="4">
    <location>
        <begin position="131"/>
        <end position="149"/>
    </location>
</feature>
<dbReference type="InterPro" id="IPR013083">
    <property type="entry name" value="Znf_RING/FYVE/PHD"/>
</dbReference>
<evidence type="ECO:0000256" key="2">
    <source>
        <dbReference type="ARBA" id="ARBA00022833"/>
    </source>
</evidence>
<keyword evidence="4" id="KW-0812">Transmembrane</keyword>
<keyword evidence="1 3" id="KW-0863">Zinc-finger</keyword>
<evidence type="ECO:0000313" key="6">
    <source>
        <dbReference type="EMBL" id="PVD31737.1"/>
    </source>
</evidence>
<comment type="caution">
    <text evidence="6">The sequence shown here is derived from an EMBL/GenBank/DDBJ whole genome shotgun (WGS) entry which is preliminary data.</text>
</comment>
<sequence>MEQSEGNKTGSDCPHVLDRVKKALMFGASAIIILTLNPHIMKELDISQLFAQPVLLMDDADNITALLTLVLSKVRLRAKIVRGLLHQQVMQHVPTLTMWSACGRSAGKSYDVVCLDNQQLGKRGVKVDPGVFWNCYYLIVFLLMLSFVVKARMRNGEWGPADQELEASLRQLACHTLALMQTCKYHSVMDRGQDTCAICLDQFYPKQNLRILPCHHQYHTRCVDPWLVSNRTCPLCKLNIIDAITDSLDLEFSQKPTPDGVLFDCDLQGELKNKVEETSGSG</sequence>
<dbReference type="Gene3D" id="3.50.30.30">
    <property type="match status" value="1"/>
</dbReference>
<dbReference type="Pfam" id="PF13639">
    <property type="entry name" value="zf-RING_2"/>
    <property type="match status" value="1"/>
</dbReference>
<keyword evidence="4" id="KW-0472">Membrane</keyword>
<dbReference type="EMBL" id="PZQS01000004">
    <property type="protein sequence ID" value="PVD31737.1"/>
    <property type="molecule type" value="Genomic_DNA"/>
</dbReference>
<evidence type="ECO:0000256" key="4">
    <source>
        <dbReference type="SAM" id="Phobius"/>
    </source>
</evidence>
<proteinExistence type="predicted"/>
<dbReference type="Gene3D" id="3.30.40.10">
    <property type="entry name" value="Zinc/RING finger domain, C3HC4 (zinc finger)"/>
    <property type="match status" value="1"/>
</dbReference>
<name>A0A2T7PEA9_POMCA</name>
<evidence type="ECO:0000313" key="7">
    <source>
        <dbReference type="Proteomes" id="UP000245119"/>
    </source>
</evidence>
<keyword evidence="1 3" id="KW-0479">Metal-binding</keyword>
<evidence type="ECO:0000259" key="5">
    <source>
        <dbReference type="PROSITE" id="PS50089"/>
    </source>
</evidence>
<dbReference type="SMART" id="SM00184">
    <property type="entry name" value="RING"/>
    <property type="match status" value="1"/>
</dbReference>
<dbReference type="PANTHER" id="PTHR16200">
    <property type="entry name" value="RING ZINC FINGER"/>
    <property type="match status" value="1"/>
</dbReference>
<dbReference type="PROSITE" id="PS50089">
    <property type="entry name" value="ZF_RING_2"/>
    <property type="match status" value="1"/>
</dbReference>
<dbReference type="GO" id="GO:0008270">
    <property type="term" value="F:zinc ion binding"/>
    <property type="evidence" value="ECO:0007669"/>
    <property type="project" value="UniProtKB-KW"/>
</dbReference>
<keyword evidence="2" id="KW-0862">Zinc</keyword>
<reference evidence="6 7" key="1">
    <citation type="submission" date="2018-04" db="EMBL/GenBank/DDBJ databases">
        <title>The genome of golden apple snail Pomacea canaliculata provides insight into stress tolerance and invasive adaptation.</title>
        <authorList>
            <person name="Liu C."/>
            <person name="Liu B."/>
            <person name="Ren Y."/>
            <person name="Zhang Y."/>
            <person name="Wang H."/>
            <person name="Li S."/>
            <person name="Jiang F."/>
            <person name="Yin L."/>
            <person name="Zhang G."/>
            <person name="Qian W."/>
            <person name="Fan W."/>
        </authorList>
    </citation>
    <scope>NUCLEOTIDE SEQUENCE [LARGE SCALE GENOMIC DNA]</scope>
    <source>
        <strain evidence="6">SZHN2017</strain>
        <tissue evidence="6">Muscle</tissue>
    </source>
</reference>
<gene>
    <name evidence="6" type="ORF">C0Q70_07155</name>
</gene>
<dbReference type="InterPro" id="IPR001841">
    <property type="entry name" value="Znf_RING"/>
</dbReference>
<feature type="domain" description="RING-type" evidence="5">
    <location>
        <begin position="196"/>
        <end position="237"/>
    </location>
</feature>
<organism evidence="6 7">
    <name type="scientific">Pomacea canaliculata</name>
    <name type="common">Golden apple snail</name>
    <dbReference type="NCBI Taxonomy" id="400727"/>
    <lineage>
        <taxon>Eukaryota</taxon>
        <taxon>Metazoa</taxon>
        <taxon>Spiralia</taxon>
        <taxon>Lophotrochozoa</taxon>
        <taxon>Mollusca</taxon>
        <taxon>Gastropoda</taxon>
        <taxon>Caenogastropoda</taxon>
        <taxon>Architaenioglossa</taxon>
        <taxon>Ampullarioidea</taxon>
        <taxon>Ampullariidae</taxon>
        <taxon>Pomacea</taxon>
    </lineage>
</organism>
<dbReference type="SUPFAM" id="SSF57850">
    <property type="entry name" value="RING/U-box"/>
    <property type="match status" value="1"/>
</dbReference>
<evidence type="ECO:0000256" key="1">
    <source>
        <dbReference type="ARBA" id="ARBA00022771"/>
    </source>
</evidence>
<keyword evidence="7" id="KW-1185">Reference proteome</keyword>
<accession>A0A2T7PEA9</accession>
<evidence type="ECO:0000256" key="3">
    <source>
        <dbReference type="PROSITE-ProRule" id="PRU00175"/>
    </source>
</evidence>
<dbReference type="OrthoDB" id="8062037at2759"/>
<protein>
    <recommendedName>
        <fullName evidence="5">RING-type domain-containing protein</fullName>
    </recommendedName>
</protein>
<dbReference type="STRING" id="400727.A0A2T7PEA9"/>
<dbReference type="Proteomes" id="UP000245119">
    <property type="component" value="Linkage Group LG4"/>
</dbReference>
<keyword evidence="4" id="KW-1133">Transmembrane helix</keyword>